<dbReference type="Gene3D" id="1.10.472.10">
    <property type="entry name" value="Cyclin-like"/>
    <property type="match status" value="2"/>
</dbReference>
<gene>
    <name evidence="9" type="ORF">Sjap_012982</name>
</gene>
<dbReference type="Pfam" id="PF00134">
    <property type="entry name" value="Cyclin_N"/>
    <property type="match status" value="1"/>
</dbReference>
<dbReference type="GO" id="GO:0044772">
    <property type="term" value="P:mitotic cell cycle phase transition"/>
    <property type="evidence" value="ECO:0007669"/>
    <property type="project" value="InterPro"/>
</dbReference>
<keyword evidence="2" id="KW-0132">Cell division</keyword>
<evidence type="ECO:0008006" key="11">
    <source>
        <dbReference type="Google" id="ProtNLM"/>
    </source>
</evidence>
<keyword evidence="4" id="KW-0131">Cell cycle</keyword>
<evidence type="ECO:0000256" key="2">
    <source>
        <dbReference type="ARBA" id="ARBA00022618"/>
    </source>
</evidence>
<dbReference type="FunFam" id="1.10.472.10:FF:000154">
    <property type="entry name" value="Cyclin-B1-4"/>
    <property type="match status" value="1"/>
</dbReference>
<feature type="domain" description="Cyclin C-terminal" evidence="8">
    <location>
        <begin position="381"/>
        <end position="498"/>
    </location>
</feature>
<dbReference type="InterPro" id="IPR004367">
    <property type="entry name" value="Cyclin_C-dom"/>
</dbReference>
<protein>
    <recommendedName>
        <fullName evidence="11">Cyclin N-terminal domain-containing protein</fullName>
    </recommendedName>
</protein>
<evidence type="ECO:0000256" key="1">
    <source>
        <dbReference type="ARBA" id="ARBA00006955"/>
    </source>
</evidence>
<dbReference type="FunFam" id="1.10.472.10:FF:000032">
    <property type="entry name" value="G2/mitotic-specific cyclin-1"/>
    <property type="match status" value="1"/>
</dbReference>
<dbReference type="GO" id="GO:0051301">
    <property type="term" value="P:cell division"/>
    <property type="evidence" value="ECO:0007669"/>
    <property type="project" value="UniProtKB-KW"/>
</dbReference>
<dbReference type="InterPro" id="IPR036915">
    <property type="entry name" value="Cyclin-like_sf"/>
</dbReference>
<dbReference type="Proteomes" id="UP001417504">
    <property type="component" value="Unassembled WGS sequence"/>
</dbReference>
<dbReference type="InterPro" id="IPR039361">
    <property type="entry name" value="Cyclin"/>
</dbReference>
<accession>A0AAP0IXV5</accession>
<dbReference type="CDD" id="cd20511">
    <property type="entry name" value="CYCLIN_AtCycB-like_rpt2"/>
    <property type="match status" value="1"/>
</dbReference>
<keyword evidence="10" id="KW-1185">Reference proteome</keyword>
<dbReference type="AlphaFoldDB" id="A0AAP0IXV5"/>
<dbReference type="CDD" id="cd20567">
    <property type="entry name" value="CYCLIN_AtCycB-like_rpt1"/>
    <property type="match status" value="1"/>
</dbReference>
<reference evidence="9 10" key="1">
    <citation type="submission" date="2024-01" db="EMBL/GenBank/DDBJ databases">
        <title>Genome assemblies of Stephania.</title>
        <authorList>
            <person name="Yang L."/>
        </authorList>
    </citation>
    <scope>NUCLEOTIDE SEQUENCE [LARGE SCALE GENOMIC DNA]</scope>
    <source>
        <strain evidence="9">QJT</strain>
        <tissue evidence="9">Leaf</tissue>
    </source>
</reference>
<comment type="similarity">
    <text evidence="1">Belongs to the cyclin family. Cyclin AB subfamily.</text>
</comment>
<evidence type="ECO:0000256" key="4">
    <source>
        <dbReference type="ARBA" id="ARBA00023306"/>
    </source>
</evidence>
<evidence type="ECO:0000313" key="9">
    <source>
        <dbReference type="EMBL" id="KAK9123380.1"/>
    </source>
</evidence>
<dbReference type="GO" id="GO:0016538">
    <property type="term" value="F:cyclin-dependent protein serine/threonine kinase regulator activity"/>
    <property type="evidence" value="ECO:0007669"/>
    <property type="project" value="InterPro"/>
</dbReference>
<dbReference type="SMART" id="SM01332">
    <property type="entry name" value="Cyclin_C"/>
    <property type="match status" value="1"/>
</dbReference>
<dbReference type="SUPFAM" id="SSF47954">
    <property type="entry name" value="Cyclin-like"/>
    <property type="match status" value="2"/>
</dbReference>
<evidence type="ECO:0000313" key="10">
    <source>
        <dbReference type="Proteomes" id="UP001417504"/>
    </source>
</evidence>
<dbReference type="InterPro" id="IPR046965">
    <property type="entry name" value="Cyclin_A/B-like"/>
</dbReference>
<dbReference type="SMART" id="SM00385">
    <property type="entry name" value="CYCLIN"/>
    <property type="match status" value="2"/>
</dbReference>
<dbReference type="EMBL" id="JBBNAE010000005">
    <property type="protein sequence ID" value="KAK9123380.1"/>
    <property type="molecule type" value="Genomic_DNA"/>
</dbReference>
<feature type="region of interest" description="Disordered" evidence="6">
    <location>
        <begin position="176"/>
        <end position="216"/>
    </location>
</feature>
<dbReference type="GO" id="GO:0010332">
    <property type="term" value="P:response to gamma radiation"/>
    <property type="evidence" value="ECO:0007669"/>
    <property type="project" value="UniProtKB-ARBA"/>
</dbReference>
<feature type="domain" description="Cyclin-like" evidence="7">
    <location>
        <begin position="385"/>
        <end position="467"/>
    </location>
</feature>
<dbReference type="InterPro" id="IPR006671">
    <property type="entry name" value="Cyclin_N"/>
</dbReference>
<sequence length="505" mass="56223">MRPERPLQLEFLLVYEAIRSKYALVSEVAESQHIEGNATAFSAAIIRKTQRKWRADKSSPKTPEVRIIQIWAESGPSFGEVVNGGAAKQKVGRAGGNNRRALGDIGNLVTIRGAEGKPQQPTNRPVTSFRHPRSFGAQLLANAQAAENKKQVAVAVDGVVQGKPVAHKKVTIKPKPEAVIEISPDTTEEAKKEKPPSPSNFQKKQGSSRKKAHHTLSAALTARSKAACGVKQQILNIDAADAGNHLAAVEYVEDMYKFYRLAETSSRVHDYMDSQVDINMKMRAILVDWLIEVHHKFELMPESLYLTVYIVDQYLSRQTVYKKELQLVGMSAMLIASKYEEIWAPEVNDLVCISDRAYSREQVLVMEKLILGKLEWNLTVPTPYVFLVRFIKAAVADQEMENMVFYLAELGLVHYATVIYPPSMVAASAVYVARCTLNKTPLWDETLKLHTGFSEPQLLSCAKLLANFHLGAPENRLQVVHRKYSSPTRKAVALVPPAKSLLEVA</sequence>
<evidence type="ECO:0000259" key="7">
    <source>
        <dbReference type="SMART" id="SM00385"/>
    </source>
</evidence>
<keyword evidence="3 5" id="KW-0195">Cyclin</keyword>
<name>A0AAP0IXV5_9MAGN</name>
<dbReference type="InterPro" id="IPR013763">
    <property type="entry name" value="Cyclin-like_dom"/>
</dbReference>
<proteinExistence type="inferred from homology"/>
<evidence type="ECO:0000256" key="5">
    <source>
        <dbReference type="RuleBase" id="RU000383"/>
    </source>
</evidence>
<dbReference type="PIRSF" id="PIRSF001771">
    <property type="entry name" value="Cyclin_A_B_D_E"/>
    <property type="match status" value="1"/>
</dbReference>
<comment type="caution">
    <text evidence="9">The sequence shown here is derived from an EMBL/GenBank/DDBJ whole genome shotgun (WGS) entry which is preliminary data.</text>
</comment>
<dbReference type="PANTHER" id="PTHR10177">
    <property type="entry name" value="CYCLINS"/>
    <property type="match status" value="1"/>
</dbReference>
<dbReference type="Pfam" id="PF02984">
    <property type="entry name" value="Cyclin_C"/>
    <property type="match status" value="1"/>
</dbReference>
<organism evidence="9 10">
    <name type="scientific">Stephania japonica</name>
    <dbReference type="NCBI Taxonomy" id="461633"/>
    <lineage>
        <taxon>Eukaryota</taxon>
        <taxon>Viridiplantae</taxon>
        <taxon>Streptophyta</taxon>
        <taxon>Embryophyta</taxon>
        <taxon>Tracheophyta</taxon>
        <taxon>Spermatophyta</taxon>
        <taxon>Magnoliopsida</taxon>
        <taxon>Ranunculales</taxon>
        <taxon>Menispermaceae</taxon>
        <taxon>Menispermoideae</taxon>
        <taxon>Cissampelideae</taxon>
        <taxon>Stephania</taxon>
    </lineage>
</organism>
<evidence type="ECO:0000256" key="6">
    <source>
        <dbReference type="SAM" id="MobiDB-lite"/>
    </source>
</evidence>
<evidence type="ECO:0000256" key="3">
    <source>
        <dbReference type="ARBA" id="ARBA00023127"/>
    </source>
</evidence>
<evidence type="ECO:0000259" key="8">
    <source>
        <dbReference type="SMART" id="SM01332"/>
    </source>
</evidence>
<feature type="domain" description="Cyclin-like" evidence="7">
    <location>
        <begin position="288"/>
        <end position="372"/>
    </location>
</feature>